<dbReference type="AlphaFoldDB" id="A0A7S3HC05"/>
<evidence type="ECO:0000256" key="4">
    <source>
        <dbReference type="ARBA" id="ARBA00023136"/>
    </source>
</evidence>
<dbReference type="PROSITE" id="PS51380">
    <property type="entry name" value="EXS"/>
    <property type="match status" value="1"/>
</dbReference>
<protein>
    <recommendedName>
        <fullName evidence="7">EXS domain-containing protein</fullName>
    </recommendedName>
</protein>
<dbReference type="EMBL" id="HBIC01038857">
    <property type="protein sequence ID" value="CAE0291077.1"/>
    <property type="molecule type" value="Transcribed_RNA"/>
</dbReference>
<comment type="subcellular location">
    <subcellularLocation>
        <location evidence="1">Membrane</location>
        <topology evidence="1">Multi-pass membrane protein</topology>
    </subcellularLocation>
</comment>
<accession>A0A7S3HC05</accession>
<evidence type="ECO:0000256" key="1">
    <source>
        <dbReference type="ARBA" id="ARBA00004141"/>
    </source>
</evidence>
<keyword evidence="4 6" id="KW-0472">Membrane</keyword>
<evidence type="ECO:0000259" key="7">
    <source>
        <dbReference type="PROSITE" id="PS51380"/>
    </source>
</evidence>
<dbReference type="PANTHER" id="PTHR10783">
    <property type="entry name" value="XENOTROPIC AND POLYTROPIC RETROVIRUS RECEPTOR 1-RELATED"/>
    <property type="match status" value="1"/>
</dbReference>
<name>A0A7S3HC05_9STRA</name>
<evidence type="ECO:0000313" key="8">
    <source>
        <dbReference type="EMBL" id="CAE0291077.1"/>
    </source>
</evidence>
<evidence type="ECO:0000256" key="2">
    <source>
        <dbReference type="ARBA" id="ARBA00022692"/>
    </source>
</evidence>
<evidence type="ECO:0000256" key="6">
    <source>
        <dbReference type="SAM" id="Phobius"/>
    </source>
</evidence>
<evidence type="ECO:0000256" key="3">
    <source>
        <dbReference type="ARBA" id="ARBA00022989"/>
    </source>
</evidence>
<feature type="compositionally biased region" description="Low complexity" evidence="5">
    <location>
        <begin position="139"/>
        <end position="156"/>
    </location>
</feature>
<sequence length="377" mass="42209">MKVFLRDNFAANILSSLTKVWAAMLYSGCYFGTGAFLHAVNPDSAEGAALFAQCGTSKEVRMTLLALKLLPSCIRFLQCLRQRRDFLILSANPPTTASAVVAVSPAVDYSLEPRLEDALEQSMEEVFAASSADTDDDPALSGVNPSSPAGGRSSPRVMHSNIDFIENDDCTASMGVEMLSVANTISATESTRTATPVVADKAPTTTSSLSLVSLCALCISFYARRSASWVQSTWAVLWVWPHSYNALRYFLTLTVAYFGSMPPQDPLSIEYMSWYIPLYVISTLYSCYWDVIVDYQLFQADAEDLFLRKNLFYHKMKGFYYFVIVANPILRFMWTLSYTPYGSHPFLVVFEIARRGFWAVLRMEVAYIQELKRRRAA</sequence>
<dbReference type="Pfam" id="PF03124">
    <property type="entry name" value="EXS"/>
    <property type="match status" value="2"/>
</dbReference>
<proteinExistence type="predicted"/>
<dbReference type="GO" id="GO:0016020">
    <property type="term" value="C:membrane"/>
    <property type="evidence" value="ECO:0007669"/>
    <property type="project" value="UniProtKB-SubCell"/>
</dbReference>
<feature type="transmembrane region" description="Helical" evidence="6">
    <location>
        <begin position="235"/>
        <end position="258"/>
    </location>
</feature>
<gene>
    <name evidence="8" type="ORF">SELO1098_LOCUS19922</name>
</gene>
<keyword evidence="2 6" id="KW-0812">Transmembrane</keyword>
<feature type="domain" description="EXS" evidence="7">
    <location>
        <begin position="204"/>
        <end position="377"/>
    </location>
</feature>
<organism evidence="8">
    <name type="scientific">Spumella elongata</name>
    <dbReference type="NCBI Taxonomy" id="89044"/>
    <lineage>
        <taxon>Eukaryota</taxon>
        <taxon>Sar</taxon>
        <taxon>Stramenopiles</taxon>
        <taxon>Ochrophyta</taxon>
        <taxon>Chrysophyceae</taxon>
        <taxon>Chromulinales</taxon>
        <taxon>Chromulinaceae</taxon>
        <taxon>Spumella</taxon>
    </lineage>
</organism>
<keyword evidence="3 6" id="KW-1133">Transmembrane helix</keyword>
<feature type="region of interest" description="Disordered" evidence="5">
    <location>
        <begin position="127"/>
        <end position="157"/>
    </location>
</feature>
<feature type="transmembrane region" description="Helical" evidence="6">
    <location>
        <begin position="319"/>
        <end position="337"/>
    </location>
</feature>
<feature type="transmembrane region" description="Helical" evidence="6">
    <location>
        <begin position="278"/>
        <end position="298"/>
    </location>
</feature>
<reference evidence="8" key="1">
    <citation type="submission" date="2021-01" db="EMBL/GenBank/DDBJ databases">
        <authorList>
            <person name="Corre E."/>
            <person name="Pelletier E."/>
            <person name="Niang G."/>
            <person name="Scheremetjew M."/>
            <person name="Finn R."/>
            <person name="Kale V."/>
            <person name="Holt S."/>
            <person name="Cochrane G."/>
            <person name="Meng A."/>
            <person name="Brown T."/>
            <person name="Cohen L."/>
        </authorList>
    </citation>
    <scope>NUCLEOTIDE SEQUENCE</scope>
    <source>
        <strain evidence="8">CCAP 955/1</strain>
    </source>
</reference>
<dbReference type="InterPro" id="IPR004342">
    <property type="entry name" value="EXS_C"/>
</dbReference>
<evidence type="ECO:0000256" key="5">
    <source>
        <dbReference type="SAM" id="MobiDB-lite"/>
    </source>
</evidence>